<comment type="subcellular location">
    <subcellularLocation>
        <location evidence="2">Cell membrane</location>
        <topology evidence="2">Multi-pass membrane protein</topology>
    </subcellularLocation>
    <subcellularLocation>
        <location evidence="1">Cytoplasmic vesicle</location>
        <location evidence="1">Secretory vesicle membrane</location>
        <topology evidence="1">Multi-pass membrane protein</topology>
    </subcellularLocation>
</comment>
<evidence type="ECO:0000256" key="17">
    <source>
        <dbReference type="ARBA" id="ARBA00037214"/>
    </source>
</evidence>
<reference evidence="24" key="1">
    <citation type="submission" date="2020-10" db="EMBL/GenBank/DDBJ databases">
        <title>Feather gene expression reveals the developmental basis of iridescence in African starlings.</title>
        <authorList>
            <person name="Rubenstein D.R."/>
        </authorList>
    </citation>
    <scope>NUCLEOTIDE SEQUENCE</scope>
    <source>
        <strain evidence="24">SS15</strain>
        <tissue evidence="24">Liver</tissue>
    </source>
</reference>
<dbReference type="EMBL" id="JADDUC010000048">
    <property type="protein sequence ID" value="KAG0121556.1"/>
    <property type="molecule type" value="Genomic_DNA"/>
</dbReference>
<evidence type="ECO:0000256" key="14">
    <source>
        <dbReference type="ARBA" id="ARBA00023136"/>
    </source>
</evidence>
<dbReference type="GO" id="GO:0046872">
    <property type="term" value="F:metal ion binding"/>
    <property type="evidence" value="ECO:0007669"/>
    <property type="project" value="UniProtKB-KW"/>
</dbReference>
<feature type="transmembrane region" description="Helical" evidence="21">
    <location>
        <begin position="313"/>
        <end position="334"/>
    </location>
</feature>
<evidence type="ECO:0000256" key="1">
    <source>
        <dbReference type="ARBA" id="ARBA00004638"/>
    </source>
</evidence>
<evidence type="ECO:0000256" key="16">
    <source>
        <dbReference type="ARBA" id="ARBA00033403"/>
    </source>
</evidence>
<keyword evidence="13" id="KW-0406">Ion transport</keyword>
<keyword evidence="26" id="KW-1185">Reference proteome</keyword>
<evidence type="ECO:0000256" key="13">
    <source>
        <dbReference type="ARBA" id="ARBA00023065"/>
    </source>
</evidence>
<dbReference type="InterPro" id="IPR058533">
    <property type="entry name" value="Cation_efflux_TM"/>
</dbReference>
<comment type="similarity">
    <text evidence="3">Belongs to the cation diffusion facilitator (CDF) transporter (TC 2.A.4) family. SLC30A subfamily.</text>
</comment>
<evidence type="ECO:0000256" key="3">
    <source>
        <dbReference type="ARBA" id="ARBA00008873"/>
    </source>
</evidence>
<evidence type="ECO:0000256" key="15">
    <source>
        <dbReference type="ARBA" id="ARBA00023329"/>
    </source>
</evidence>
<evidence type="ECO:0000256" key="4">
    <source>
        <dbReference type="ARBA" id="ARBA00011738"/>
    </source>
</evidence>
<dbReference type="GO" id="GO:0015297">
    <property type="term" value="F:antiporter activity"/>
    <property type="evidence" value="ECO:0007669"/>
    <property type="project" value="UniProtKB-KW"/>
</dbReference>
<accession>A0A835NVI1</accession>
<feature type="domain" description="Cation efflux protein cytoplasmic" evidence="23">
    <location>
        <begin position="350"/>
        <end position="419"/>
    </location>
</feature>
<dbReference type="PANTHER" id="PTHR11562:SF37">
    <property type="entry name" value="PROTON-COUPLED ZINC ANTIPORTER SLC30A8"/>
    <property type="match status" value="1"/>
</dbReference>
<gene>
    <name evidence="25" type="ORF">IHE44_0001216</name>
    <name evidence="24" type="ORF">IHE44_010863</name>
</gene>
<evidence type="ECO:0000313" key="25">
    <source>
        <dbReference type="EMBL" id="KAI1243585.1"/>
    </source>
</evidence>
<protein>
    <recommendedName>
        <fullName evidence="18">Proton-coupled zinc antiporter SLC30A8</fullName>
    </recommendedName>
    <alternativeName>
        <fullName evidence="16">Solute carrier family 30 member 8</fullName>
    </alternativeName>
    <alternativeName>
        <fullName evidence="19">Zinc transporter 8</fullName>
    </alternativeName>
</protein>
<dbReference type="NCBIfam" id="TIGR01297">
    <property type="entry name" value="CDF"/>
    <property type="match status" value="1"/>
</dbReference>
<evidence type="ECO:0000256" key="12">
    <source>
        <dbReference type="ARBA" id="ARBA00022989"/>
    </source>
</evidence>
<keyword evidence="9" id="KW-0479">Metal-binding</keyword>
<evidence type="ECO:0000256" key="2">
    <source>
        <dbReference type="ARBA" id="ARBA00004651"/>
    </source>
</evidence>
<dbReference type="InterPro" id="IPR002524">
    <property type="entry name" value="Cation_efflux"/>
</dbReference>
<dbReference type="InterPro" id="IPR036837">
    <property type="entry name" value="Cation_efflux_CTD_sf"/>
</dbReference>
<keyword evidence="12 21" id="KW-1133">Transmembrane helix</keyword>
<dbReference type="PANTHER" id="PTHR11562">
    <property type="entry name" value="CATION EFFLUX PROTEIN/ ZINC TRANSPORTER"/>
    <property type="match status" value="1"/>
</dbReference>
<evidence type="ECO:0000256" key="9">
    <source>
        <dbReference type="ARBA" id="ARBA00022723"/>
    </source>
</evidence>
<dbReference type="GO" id="GO:0010043">
    <property type="term" value="P:response to zinc ion"/>
    <property type="evidence" value="ECO:0007669"/>
    <property type="project" value="TreeGrafter"/>
</dbReference>
<dbReference type="Pfam" id="PF01545">
    <property type="entry name" value="Cation_efflux"/>
    <property type="match status" value="1"/>
</dbReference>
<dbReference type="Gene3D" id="1.20.1510.10">
    <property type="entry name" value="Cation efflux protein transmembrane domain"/>
    <property type="match status" value="1"/>
</dbReference>
<feature type="transmembrane region" description="Helical" evidence="21">
    <location>
        <begin position="199"/>
        <end position="221"/>
    </location>
</feature>
<proteinExistence type="inferred from homology"/>
<feature type="non-terminal residue" evidence="24">
    <location>
        <position position="1"/>
    </location>
</feature>
<name>A0A835NVI1_9PASS</name>
<keyword evidence="5" id="KW-0813">Transport</keyword>
<keyword evidence="7" id="KW-1003">Cell membrane</keyword>
<dbReference type="GO" id="GO:0009749">
    <property type="term" value="P:response to glucose"/>
    <property type="evidence" value="ECO:0007669"/>
    <property type="project" value="TreeGrafter"/>
</dbReference>
<feature type="transmembrane region" description="Helical" evidence="21">
    <location>
        <begin position="283"/>
        <end position="307"/>
    </location>
</feature>
<dbReference type="GO" id="GO:0005886">
    <property type="term" value="C:plasma membrane"/>
    <property type="evidence" value="ECO:0007669"/>
    <property type="project" value="UniProtKB-SubCell"/>
</dbReference>
<dbReference type="GO" id="GO:0030073">
    <property type="term" value="P:insulin secretion"/>
    <property type="evidence" value="ECO:0007669"/>
    <property type="project" value="TreeGrafter"/>
</dbReference>
<dbReference type="InterPro" id="IPR050681">
    <property type="entry name" value="CDF/SLC30A"/>
</dbReference>
<dbReference type="InterPro" id="IPR027470">
    <property type="entry name" value="Cation_efflux_CTD"/>
</dbReference>
<feature type="transmembrane region" description="Helical" evidence="21">
    <location>
        <begin position="227"/>
        <end position="250"/>
    </location>
</feature>
<evidence type="ECO:0000259" key="22">
    <source>
        <dbReference type="Pfam" id="PF01545"/>
    </source>
</evidence>
<evidence type="ECO:0000256" key="8">
    <source>
        <dbReference type="ARBA" id="ARBA00022692"/>
    </source>
</evidence>
<evidence type="ECO:0000313" key="24">
    <source>
        <dbReference type="EMBL" id="KAG0121556.1"/>
    </source>
</evidence>
<evidence type="ECO:0000256" key="20">
    <source>
        <dbReference type="ARBA" id="ARBA00048349"/>
    </source>
</evidence>
<evidence type="ECO:0000256" key="11">
    <source>
        <dbReference type="ARBA" id="ARBA00022906"/>
    </source>
</evidence>
<keyword evidence="14 21" id="KW-0472">Membrane</keyword>
<keyword evidence="11" id="KW-0864">Zinc transport</keyword>
<dbReference type="EMBL" id="JADDUC020000001">
    <property type="protein sequence ID" value="KAI1243585.1"/>
    <property type="molecule type" value="Genomic_DNA"/>
</dbReference>
<evidence type="ECO:0000256" key="18">
    <source>
        <dbReference type="ARBA" id="ARBA00040844"/>
    </source>
</evidence>
<reference evidence="25 26" key="2">
    <citation type="journal article" date="2021" name="J. Hered.">
        <title>Feather Gene Expression Elucidates the Developmental Basis of Plumage Iridescence in African Starlings.</title>
        <authorList>
            <person name="Rubenstein D.R."/>
            <person name="Corvelo A."/>
            <person name="MacManes M.D."/>
            <person name="Maia R."/>
            <person name="Narzisi G."/>
            <person name="Rousaki A."/>
            <person name="Vandenabeele P."/>
            <person name="Shawkey M.D."/>
            <person name="Solomon J."/>
        </authorList>
    </citation>
    <scope>NUCLEOTIDE SEQUENCE [LARGE SCALE GENOMIC DNA]</scope>
    <source>
        <strain evidence="25">SS15</strain>
    </source>
</reference>
<reference evidence="25" key="3">
    <citation type="submission" date="2022-01" db="EMBL/GenBank/DDBJ databases">
        <authorList>
            <person name="Rubenstein D.R."/>
        </authorList>
    </citation>
    <scope>NUCLEOTIDE SEQUENCE</scope>
    <source>
        <strain evidence="25">SS15</strain>
        <tissue evidence="25">Liver</tissue>
    </source>
</reference>
<evidence type="ECO:0000256" key="10">
    <source>
        <dbReference type="ARBA" id="ARBA00022833"/>
    </source>
</evidence>
<dbReference type="OrthoDB" id="9944568at2759"/>
<evidence type="ECO:0000256" key="19">
    <source>
        <dbReference type="ARBA" id="ARBA00042037"/>
    </source>
</evidence>
<dbReference type="SUPFAM" id="SSF161111">
    <property type="entry name" value="Cation efflux protein transmembrane domain-like"/>
    <property type="match status" value="1"/>
</dbReference>
<comment type="catalytic activity">
    <reaction evidence="20">
        <text>Zn(2+)(in) + 2 H(+)(out) = Zn(2+)(out) + 2 H(+)(in)</text>
        <dbReference type="Rhea" id="RHEA:72627"/>
        <dbReference type="ChEBI" id="CHEBI:15378"/>
        <dbReference type="ChEBI" id="CHEBI:29105"/>
    </reaction>
</comment>
<keyword evidence="10" id="KW-0862">Zinc</keyword>
<feature type="transmembrane region" description="Helical" evidence="21">
    <location>
        <begin position="95"/>
        <end position="116"/>
    </location>
</feature>
<comment type="function">
    <text evidence="17">Proton-coupled zinc ion antiporter mediating the entry of zinc into the lumen of pancreatic beta cell secretory granules, thereby regulating insulin secretion.</text>
</comment>
<dbReference type="GO" id="GO:0030658">
    <property type="term" value="C:transport vesicle membrane"/>
    <property type="evidence" value="ECO:0007669"/>
    <property type="project" value="UniProtKB-SubCell"/>
</dbReference>
<keyword evidence="6" id="KW-0050">Antiport</keyword>
<evidence type="ECO:0000256" key="6">
    <source>
        <dbReference type="ARBA" id="ARBA00022449"/>
    </source>
</evidence>
<keyword evidence="8 21" id="KW-0812">Transmembrane</keyword>
<evidence type="ECO:0000256" key="5">
    <source>
        <dbReference type="ARBA" id="ARBA00022448"/>
    </source>
</evidence>
<dbReference type="Pfam" id="PF16916">
    <property type="entry name" value="ZT_dimer"/>
    <property type="match status" value="1"/>
</dbReference>
<dbReference type="GO" id="GO:0005385">
    <property type="term" value="F:zinc ion transmembrane transporter activity"/>
    <property type="evidence" value="ECO:0007669"/>
    <property type="project" value="TreeGrafter"/>
</dbReference>
<organism evidence="24">
    <name type="scientific">Lamprotornis superbus</name>
    <dbReference type="NCBI Taxonomy" id="245042"/>
    <lineage>
        <taxon>Eukaryota</taxon>
        <taxon>Metazoa</taxon>
        <taxon>Chordata</taxon>
        <taxon>Craniata</taxon>
        <taxon>Vertebrata</taxon>
        <taxon>Euteleostomi</taxon>
        <taxon>Archelosauria</taxon>
        <taxon>Archosauria</taxon>
        <taxon>Dinosauria</taxon>
        <taxon>Saurischia</taxon>
        <taxon>Theropoda</taxon>
        <taxon>Coelurosauria</taxon>
        <taxon>Aves</taxon>
        <taxon>Neognathae</taxon>
        <taxon>Neoaves</taxon>
        <taxon>Telluraves</taxon>
        <taxon>Australaves</taxon>
        <taxon>Passeriformes</taxon>
        <taxon>Sturnidae</taxon>
        <taxon>Lamprotornis</taxon>
    </lineage>
</organism>
<dbReference type="InterPro" id="IPR027469">
    <property type="entry name" value="Cation_efflux_TMD_sf"/>
</dbReference>
<evidence type="ECO:0000256" key="7">
    <source>
        <dbReference type="ARBA" id="ARBA00022475"/>
    </source>
</evidence>
<dbReference type="AlphaFoldDB" id="A0A835NVI1"/>
<feature type="domain" description="Cation efflux protein transmembrane" evidence="22">
    <location>
        <begin position="146"/>
        <end position="342"/>
    </location>
</feature>
<sequence>MVRKESLKGKPSKTPLTFFMATEKSLERTCLVSERDTKKYSLALDRMSWLQKNSNEERQQQEAEVTGANPAYHCHSYSQVYENRKREQHQARRKLCIASVICTFFMIAEITGEYVYSKRAQSGALHSHILAFSVHSDCRGHADRGGQIAGSLAVLSDAAHILGDLTSFLVSLFSLWLASKPPTKQFTFGWHRAEILGALMSMIIVWMVTGVLIYLACMRLLHPDYDIDATVMLITSACAVLTNILLSLILHQTGHGHSHGAQARESVSAPLEKPALSNASLRAAFVHTIGDLFQSISVLISALIIFFKPQYKIADPICTFVFSTFVLATTITILRDILTVLMEGTSKGFAYDAVKARILAVEKVESVHNLHLWSLTMNQTALSAHIATDTMDSQKILRDVTQALFEHYSFHSITIQIESGEAQKQDSMCPPQQADFEDSLRPLLGCWVTSPRSPEVPVPVPMRTGLAPGGTTGPRFCPAGTASCWGQGSAQNLRSDADYCSVPVS</sequence>
<evidence type="ECO:0000256" key="21">
    <source>
        <dbReference type="SAM" id="Phobius"/>
    </source>
</evidence>
<dbReference type="FunFam" id="1.20.1510.10:FF:000002">
    <property type="entry name" value="zinc transporter 3 isoform X1"/>
    <property type="match status" value="1"/>
</dbReference>
<comment type="caution">
    <text evidence="24">The sequence shown here is derived from an EMBL/GenBank/DDBJ whole genome shotgun (WGS) entry which is preliminary data.</text>
</comment>
<comment type="subunit">
    <text evidence="4">Homodimer.</text>
</comment>
<evidence type="ECO:0000259" key="23">
    <source>
        <dbReference type="Pfam" id="PF16916"/>
    </source>
</evidence>
<dbReference type="SUPFAM" id="SSF160240">
    <property type="entry name" value="Cation efflux protein cytoplasmic domain-like"/>
    <property type="match status" value="1"/>
</dbReference>
<keyword evidence="15" id="KW-0968">Cytoplasmic vesicle</keyword>
<evidence type="ECO:0000313" key="26">
    <source>
        <dbReference type="Proteomes" id="UP000618051"/>
    </source>
</evidence>
<dbReference type="Proteomes" id="UP000618051">
    <property type="component" value="Unassembled WGS sequence"/>
</dbReference>